<dbReference type="PANTHER" id="PTHR19848:SF8">
    <property type="entry name" value="F-BOX AND WD REPEAT DOMAIN CONTAINING 7"/>
    <property type="match status" value="1"/>
</dbReference>
<dbReference type="SUPFAM" id="SSF50998">
    <property type="entry name" value="Quinoprotein alcohol dehydrogenase-like"/>
    <property type="match status" value="1"/>
</dbReference>
<feature type="repeat" description="WD" evidence="3">
    <location>
        <begin position="420"/>
        <end position="448"/>
    </location>
</feature>
<evidence type="ECO:0000256" key="1">
    <source>
        <dbReference type="ARBA" id="ARBA00022574"/>
    </source>
</evidence>
<dbReference type="OrthoDB" id="538223at2759"/>
<dbReference type="Proteomes" id="UP000799118">
    <property type="component" value="Unassembled WGS sequence"/>
</dbReference>
<protein>
    <submittedName>
        <fullName evidence="4">Uncharacterized protein</fullName>
    </submittedName>
</protein>
<dbReference type="PANTHER" id="PTHR19848">
    <property type="entry name" value="WD40 REPEAT PROTEIN"/>
    <property type="match status" value="1"/>
</dbReference>
<evidence type="ECO:0000256" key="2">
    <source>
        <dbReference type="ARBA" id="ARBA00022737"/>
    </source>
</evidence>
<evidence type="ECO:0000313" key="4">
    <source>
        <dbReference type="EMBL" id="KAE9385334.1"/>
    </source>
</evidence>
<dbReference type="PROSITE" id="PS50082">
    <property type="entry name" value="WD_REPEATS_2"/>
    <property type="match status" value="2"/>
</dbReference>
<name>A0A6A4GJ50_9AGAR</name>
<organism evidence="4 5">
    <name type="scientific">Gymnopus androsaceus JB14</name>
    <dbReference type="NCBI Taxonomy" id="1447944"/>
    <lineage>
        <taxon>Eukaryota</taxon>
        <taxon>Fungi</taxon>
        <taxon>Dikarya</taxon>
        <taxon>Basidiomycota</taxon>
        <taxon>Agaricomycotina</taxon>
        <taxon>Agaricomycetes</taxon>
        <taxon>Agaricomycetidae</taxon>
        <taxon>Agaricales</taxon>
        <taxon>Marasmiineae</taxon>
        <taxon>Omphalotaceae</taxon>
        <taxon>Gymnopus</taxon>
    </lineage>
</organism>
<keyword evidence="2" id="KW-0677">Repeat</keyword>
<evidence type="ECO:0000313" key="5">
    <source>
        <dbReference type="Proteomes" id="UP000799118"/>
    </source>
</evidence>
<dbReference type="InterPro" id="IPR011047">
    <property type="entry name" value="Quinoprotein_ADH-like_sf"/>
</dbReference>
<dbReference type="Gene3D" id="2.130.10.10">
    <property type="entry name" value="YVTN repeat-like/Quinoprotein amine dehydrogenase"/>
    <property type="match status" value="1"/>
</dbReference>
<dbReference type="EMBL" id="ML769998">
    <property type="protein sequence ID" value="KAE9385334.1"/>
    <property type="molecule type" value="Genomic_DNA"/>
</dbReference>
<accession>A0A6A4GJ50</accession>
<feature type="repeat" description="WD" evidence="3">
    <location>
        <begin position="378"/>
        <end position="419"/>
    </location>
</feature>
<dbReference type="Pfam" id="PF00400">
    <property type="entry name" value="WD40"/>
    <property type="match status" value="2"/>
</dbReference>
<gene>
    <name evidence="4" type="ORF">BT96DRAFT_596845</name>
</gene>
<proteinExistence type="predicted"/>
<reference evidence="4" key="1">
    <citation type="journal article" date="2019" name="Environ. Microbiol.">
        <title>Fungal ecological strategies reflected in gene transcription - a case study of two litter decomposers.</title>
        <authorList>
            <person name="Barbi F."/>
            <person name="Kohler A."/>
            <person name="Barry K."/>
            <person name="Baskaran P."/>
            <person name="Daum C."/>
            <person name="Fauchery L."/>
            <person name="Ihrmark K."/>
            <person name="Kuo A."/>
            <person name="LaButti K."/>
            <person name="Lipzen A."/>
            <person name="Morin E."/>
            <person name="Grigoriev I.V."/>
            <person name="Henrissat B."/>
            <person name="Lindahl B."/>
            <person name="Martin F."/>
        </authorList>
    </citation>
    <scope>NUCLEOTIDE SEQUENCE</scope>
    <source>
        <strain evidence="4">JB14</strain>
    </source>
</reference>
<keyword evidence="5" id="KW-1185">Reference proteome</keyword>
<sequence length="448" mass="51168">MQMLMNQKKLTGIYALYSQILEHVMSKLDDDEIQAQVHVLHAMMCLQDPLSMKALELLVMPKSNISLMVSAFHSVLEIPADTNSDSPVQAFHASFPQFLDSLNECPERYQLNIDQKHQKHAHLALCSMKYLNCHLQRNFLGLELDSEVTDLNRELVNLYFFKKPGLDYACKFWSTHWNLGGRKIQMEHITELSEFVNKNVLKWIEHCILLGIQDQMSAMFEQILPYLKIQDNLWDICSELPLFISQNVEIIRKWPLEIYNSALIWTPKNSLLMTTLYFQDRKRMGPTVVQGLKGWNQCEQVVSQAGIVYYITFLGNNTKLVFGTYKNPLPYHSIVSLQHIEQGQQTLNIFNTVTGQLEHAVKVHIANVNDFIRGYLLGTNYATAFNCIASSQDGSLVVYGSNDKTIRIWNTSTGKIEHMLVGHTSYINAVSVSPDNSRVVSGSKDTTQ</sequence>
<dbReference type="AlphaFoldDB" id="A0A6A4GJ50"/>
<evidence type="ECO:0000256" key="3">
    <source>
        <dbReference type="PROSITE-ProRule" id="PRU00221"/>
    </source>
</evidence>
<dbReference type="InterPro" id="IPR001680">
    <property type="entry name" value="WD40_rpt"/>
</dbReference>
<dbReference type="SMART" id="SM00320">
    <property type="entry name" value="WD40"/>
    <property type="match status" value="2"/>
</dbReference>
<dbReference type="InterPro" id="IPR015943">
    <property type="entry name" value="WD40/YVTN_repeat-like_dom_sf"/>
</dbReference>
<keyword evidence="1 3" id="KW-0853">WD repeat</keyword>
<dbReference type="PROSITE" id="PS50294">
    <property type="entry name" value="WD_REPEATS_REGION"/>
    <property type="match status" value="2"/>
</dbReference>